<organism evidence="2 3">
    <name type="scientific">Capsicum baccatum</name>
    <name type="common">Peruvian pepper</name>
    <dbReference type="NCBI Taxonomy" id="33114"/>
    <lineage>
        <taxon>Eukaryota</taxon>
        <taxon>Viridiplantae</taxon>
        <taxon>Streptophyta</taxon>
        <taxon>Embryophyta</taxon>
        <taxon>Tracheophyta</taxon>
        <taxon>Spermatophyta</taxon>
        <taxon>Magnoliopsida</taxon>
        <taxon>eudicotyledons</taxon>
        <taxon>Gunneridae</taxon>
        <taxon>Pentapetalae</taxon>
        <taxon>asterids</taxon>
        <taxon>lamiids</taxon>
        <taxon>Solanales</taxon>
        <taxon>Solanaceae</taxon>
        <taxon>Solanoideae</taxon>
        <taxon>Capsiceae</taxon>
        <taxon>Capsicum</taxon>
    </lineage>
</organism>
<dbReference type="PANTHER" id="PTHR33913:SF1">
    <property type="entry name" value="DRBM DOMAIN-CONTAINING PROTEIN"/>
    <property type="match status" value="1"/>
</dbReference>
<dbReference type="Pfam" id="PF25500">
    <property type="entry name" value="DUF7913"/>
    <property type="match status" value="1"/>
</dbReference>
<reference evidence="2 3" key="1">
    <citation type="journal article" date="2017" name="Genome Biol.">
        <title>New reference genome sequences of hot pepper reveal the massive evolution of plant disease-resistance genes by retroduplication.</title>
        <authorList>
            <person name="Kim S."/>
            <person name="Park J."/>
            <person name="Yeom S.I."/>
            <person name="Kim Y.M."/>
            <person name="Seo E."/>
            <person name="Kim K.T."/>
            <person name="Kim M.S."/>
            <person name="Lee J.M."/>
            <person name="Cheong K."/>
            <person name="Shin H.S."/>
            <person name="Kim S.B."/>
            <person name="Han K."/>
            <person name="Lee J."/>
            <person name="Park M."/>
            <person name="Lee H.A."/>
            <person name="Lee H.Y."/>
            <person name="Lee Y."/>
            <person name="Oh S."/>
            <person name="Lee J.H."/>
            <person name="Choi E."/>
            <person name="Choi E."/>
            <person name="Lee S.E."/>
            <person name="Jeon J."/>
            <person name="Kim H."/>
            <person name="Choi G."/>
            <person name="Song H."/>
            <person name="Lee J."/>
            <person name="Lee S.C."/>
            <person name="Kwon J.K."/>
            <person name="Lee H.Y."/>
            <person name="Koo N."/>
            <person name="Hong Y."/>
            <person name="Kim R.W."/>
            <person name="Kang W.H."/>
            <person name="Huh J.H."/>
            <person name="Kang B.C."/>
            <person name="Yang T.J."/>
            <person name="Lee Y.H."/>
            <person name="Bennetzen J.L."/>
            <person name="Choi D."/>
        </authorList>
    </citation>
    <scope>NUCLEOTIDE SEQUENCE [LARGE SCALE GENOMIC DNA]</scope>
    <source>
        <strain evidence="3">cv. PBC81</strain>
    </source>
</reference>
<protein>
    <recommendedName>
        <fullName evidence="1">DUF7913 domain-containing protein</fullName>
    </recommendedName>
</protein>
<reference evidence="3" key="2">
    <citation type="journal article" date="2017" name="J. Anim. Genet.">
        <title>Multiple reference genome sequences of hot pepper reveal the massive evolution of plant disease resistance genes by retroduplication.</title>
        <authorList>
            <person name="Kim S."/>
            <person name="Park J."/>
            <person name="Yeom S.-I."/>
            <person name="Kim Y.-M."/>
            <person name="Seo E."/>
            <person name="Kim K.-T."/>
            <person name="Kim M.-S."/>
            <person name="Lee J.M."/>
            <person name="Cheong K."/>
            <person name="Shin H.-S."/>
            <person name="Kim S.-B."/>
            <person name="Han K."/>
            <person name="Lee J."/>
            <person name="Park M."/>
            <person name="Lee H.-A."/>
            <person name="Lee H.-Y."/>
            <person name="Lee Y."/>
            <person name="Oh S."/>
            <person name="Lee J.H."/>
            <person name="Choi E."/>
            <person name="Choi E."/>
            <person name="Lee S.E."/>
            <person name="Jeon J."/>
            <person name="Kim H."/>
            <person name="Choi G."/>
            <person name="Song H."/>
            <person name="Lee J."/>
            <person name="Lee S.-C."/>
            <person name="Kwon J.-K."/>
            <person name="Lee H.-Y."/>
            <person name="Koo N."/>
            <person name="Hong Y."/>
            <person name="Kim R.W."/>
            <person name="Kang W.-H."/>
            <person name="Huh J.H."/>
            <person name="Kang B.-C."/>
            <person name="Yang T.-J."/>
            <person name="Lee Y.-H."/>
            <person name="Bennetzen J.L."/>
            <person name="Choi D."/>
        </authorList>
    </citation>
    <scope>NUCLEOTIDE SEQUENCE [LARGE SCALE GENOMIC DNA]</scope>
    <source>
        <strain evidence="3">cv. PBC81</strain>
    </source>
</reference>
<evidence type="ECO:0000259" key="1">
    <source>
        <dbReference type="Pfam" id="PF25500"/>
    </source>
</evidence>
<dbReference type="PANTHER" id="PTHR33913">
    <property type="entry name" value="ALEURONE LAYER MORPHOGENESIS PROTEIN"/>
    <property type="match status" value="1"/>
</dbReference>
<dbReference type="OrthoDB" id="1909634at2759"/>
<evidence type="ECO:0000313" key="3">
    <source>
        <dbReference type="Proteomes" id="UP000224567"/>
    </source>
</evidence>
<evidence type="ECO:0000313" key="2">
    <source>
        <dbReference type="EMBL" id="PHT42883.1"/>
    </source>
</evidence>
<dbReference type="InterPro" id="IPR057235">
    <property type="entry name" value="DUF7913"/>
</dbReference>
<gene>
    <name evidence="2" type="ORF">CQW23_16908</name>
</gene>
<comment type="caution">
    <text evidence="2">The sequence shown here is derived from an EMBL/GenBank/DDBJ whole genome shotgun (WGS) entry which is preliminary data.</text>
</comment>
<keyword evidence="3" id="KW-1185">Reference proteome</keyword>
<sequence>MVLEVDSTEDVLNALLEYLVDPRLPFKSSVLKKAPTLSQQQSVATQFMDQSDPTASKDMNNDLSMAEKAIQDACNISCALDALRDIPSIKNG</sequence>
<feature type="domain" description="DUF7913" evidence="1">
    <location>
        <begin position="5"/>
        <end position="46"/>
    </location>
</feature>
<proteinExistence type="predicted"/>
<dbReference type="Proteomes" id="UP000224567">
    <property type="component" value="Unassembled WGS sequence"/>
</dbReference>
<name>A0A2G2WCA0_CAPBA</name>
<dbReference type="EMBL" id="MLFT02000007">
    <property type="protein sequence ID" value="PHT42883.1"/>
    <property type="molecule type" value="Genomic_DNA"/>
</dbReference>
<accession>A0A2G2WCA0</accession>
<dbReference type="AlphaFoldDB" id="A0A2G2WCA0"/>